<protein>
    <submittedName>
        <fullName evidence="2">Uncharacterized protein</fullName>
    </submittedName>
</protein>
<feature type="transmembrane region" description="Helical" evidence="1">
    <location>
        <begin position="112"/>
        <end position="134"/>
    </location>
</feature>
<sequence length="194" mass="21693">MILYLLMPITIISISIIIAVLHMVAPDHWKPILSYSLQKRIKKERVAGISFSLGMLHGIFSSLLSFGIAVLGFYIFPERYVKILAAVILILVIFYIIINAHYESEKTGINDSILLVSVIPDPAFVPIILIALIYGINFVYFAMIVFILASALALLAVTVSLSRIISKYINKLKPQHIDYIVSIILGITVLFLFI</sequence>
<keyword evidence="1" id="KW-0472">Membrane</keyword>
<comment type="caution">
    <text evidence="2">The sequence shown here is derived from an EMBL/GenBank/DDBJ whole genome shotgun (WGS) entry which is preliminary data.</text>
</comment>
<accession>A0A8G2FVP7</accession>
<feature type="transmembrane region" description="Helical" evidence="1">
    <location>
        <begin position="46"/>
        <end position="74"/>
    </location>
</feature>
<gene>
    <name evidence="2" type="ORF">SAMN02745355_0208</name>
</gene>
<feature type="transmembrane region" description="Helical" evidence="1">
    <location>
        <begin position="177"/>
        <end position="193"/>
    </location>
</feature>
<dbReference type="EMBL" id="FWYE01000001">
    <property type="protein sequence ID" value="SMD30333.1"/>
    <property type="molecule type" value="Genomic_DNA"/>
</dbReference>
<organism evidence="2 3">
    <name type="scientific">Picrophilus torridus (strain ATCC 700027 / DSM 9790 / JCM 10055 / NBRC 100828 / KAW 2/3)</name>
    <dbReference type="NCBI Taxonomy" id="1122961"/>
    <lineage>
        <taxon>Archaea</taxon>
        <taxon>Methanobacteriati</taxon>
        <taxon>Thermoplasmatota</taxon>
        <taxon>Thermoplasmata</taxon>
        <taxon>Thermoplasmatales</taxon>
        <taxon>Picrophilaceae</taxon>
        <taxon>Picrophilus</taxon>
    </lineage>
</organism>
<evidence type="ECO:0000256" key="1">
    <source>
        <dbReference type="SAM" id="Phobius"/>
    </source>
</evidence>
<feature type="transmembrane region" description="Helical" evidence="1">
    <location>
        <begin position="140"/>
        <end position="165"/>
    </location>
</feature>
<reference evidence="2 3" key="1">
    <citation type="submission" date="2017-04" db="EMBL/GenBank/DDBJ databases">
        <authorList>
            <person name="Varghese N."/>
            <person name="Submissions S."/>
        </authorList>
    </citation>
    <scope>NUCLEOTIDE SEQUENCE [LARGE SCALE GENOMIC DNA]</scope>
    <source>
        <strain evidence="2 3">DSM 9789</strain>
    </source>
</reference>
<keyword evidence="1" id="KW-0812">Transmembrane</keyword>
<dbReference type="RefSeq" id="WP_084272357.1">
    <property type="nucleotide sequence ID" value="NZ_FWYE01000001.1"/>
</dbReference>
<feature type="transmembrane region" description="Helical" evidence="1">
    <location>
        <begin position="80"/>
        <end position="100"/>
    </location>
</feature>
<feature type="transmembrane region" description="Helical" evidence="1">
    <location>
        <begin position="6"/>
        <end position="25"/>
    </location>
</feature>
<dbReference type="Proteomes" id="UP000192315">
    <property type="component" value="Unassembled WGS sequence"/>
</dbReference>
<dbReference type="AlphaFoldDB" id="A0A8G2FVP7"/>
<proteinExistence type="predicted"/>
<keyword evidence="1" id="KW-1133">Transmembrane helix</keyword>
<keyword evidence="3" id="KW-1185">Reference proteome</keyword>
<evidence type="ECO:0000313" key="3">
    <source>
        <dbReference type="Proteomes" id="UP000192315"/>
    </source>
</evidence>
<name>A0A8G2FVP7_PICTO</name>
<evidence type="ECO:0000313" key="2">
    <source>
        <dbReference type="EMBL" id="SMD30333.1"/>
    </source>
</evidence>